<dbReference type="InterPro" id="IPR037883">
    <property type="entry name" value="Knr4/Smi1-like_sf"/>
</dbReference>
<gene>
    <name evidence="2" type="ORF">DYBT9623_00486</name>
</gene>
<dbReference type="InterPro" id="IPR018958">
    <property type="entry name" value="Knr4/Smi1-like_dom"/>
</dbReference>
<evidence type="ECO:0000313" key="2">
    <source>
        <dbReference type="EMBL" id="CAG5067763.1"/>
    </source>
</evidence>
<reference evidence="2 3" key="1">
    <citation type="submission" date="2021-04" db="EMBL/GenBank/DDBJ databases">
        <authorList>
            <person name="Rodrigo-Torres L."/>
            <person name="Arahal R. D."/>
            <person name="Lucena T."/>
        </authorList>
    </citation>
    <scope>NUCLEOTIDE SEQUENCE [LARGE SCALE GENOMIC DNA]</scope>
    <source>
        <strain evidence="2 3">CECT 9623</strain>
    </source>
</reference>
<organism evidence="2 3">
    <name type="scientific">Dyadobacter linearis</name>
    <dbReference type="NCBI Taxonomy" id="2823330"/>
    <lineage>
        <taxon>Bacteria</taxon>
        <taxon>Pseudomonadati</taxon>
        <taxon>Bacteroidota</taxon>
        <taxon>Cytophagia</taxon>
        <taxon>Cytophagales</taxon>
        <taxon>Spirosomataceae</taxon>
        <taxon>Dyadobacter</taxon>
    </lineage>
</organism>
<dbReference type="Proteomes" id="UP000679725">
    <property type="component" value="Unassembled WGS sequence"/>
</dbReference>
<keyword evidence="3" id="KW-1185">Reference proteome</keyword>
<sequence>MANQFAEWREAVITKVAELKRTDKKLKFFGAKTHKYSFNPPLSLEEADLFEKTHQIQLPPDYRFFITQIGNGGAGPYYGLRPLQDFNAHYIHHEVEPPAVYLQQPFPAHYWLNEAETRITRDMIQQSVFGTISICEEGDGYNHLLIAAGKETNNVWFDGSVTDQGMIPFSMPEKERFSFFDWYNSWLDLAYQELVQ</sequence>
<dbReference type="SUPFAM" id="SSF160631">
    <property type="entry name" value="SMI1/KNR4-like"/>
    <property type="match status" value="1"/>
</dbReference>
<evidence type="ECO:0000259" key="1">
    <source>
        <dbReference type="SMART" id="SM00860"/>
    </source>
</evidence>
<comment type="caution">
    <text evidence="2">The sequence shown here is derived from an EMBL/GenBank/DDBJ whole genome shotgun (WGS) entry which is preliminary data.</text>
</comment>
<protein>
    <recommendedName>
        <fullName evidence="1">Knr4/Smi1-like domain-containing protein</fullName>
    </recommendedName>
</protein>
<dbReference type="SMART" id="SM00860">
    <property type="entry name" value="SMI1_KNR4"/>
    <property type="match status" value="1"/>
</dbReference>
<dbReference type="RefSeq" id="WP_215231908.1">
    <property type="nucleotide sequence ID" value="NZ_CAJRAU010000001.1"/>
</dbReference>
<feature type="domain" description="Knr4/Smi1-like" evidence="1">
    <location>
        <begin position="41"/>
        <end position="185"/>
    </location>
</feature>
<proteinExistence type="predicted"/>
<dbReference type="EMBL" id="CAJRAU010000001">
    <property type="protein sequence ID" value="CAG5067763.1"/>
    <property type="molecule type" value="Genomic_DNA"/>
</dbReference>
<accession>A0ABM8UJT2</accession>
<name>A0ABM8UJT2_9BACT</name>
<evidence type="ECO:0000313" key="3">
    <source>
        <dbReference type="Proteomes" id="UP000679725"/>
    </source>
</evidence>
<dbReference type="Gene3D" id="3.40.1580.10">
    <property type="entry name" value="SMI1/KNR4-like"/>
    <property type="match status" value="1"/>
</dbReference>